<evidence type="ECO:0000313" key="1">
    <source>
        <dbReference type="EMBL" id="GIP18154.1"/>
    </source>
</evidence>
<comment type="caution">
    <text evidence="1">The sequence shown here is derived from an EMBL/GenBank/DDBJ whole genome shotgun (WGS) entry which is preliminary data.</text>
</comment>
<dbReference type="AlphaFoldDB" id="A0A919YU35"/>
<protein>
    <submittedName>
        <fullName evidence="1">Uncharacterized protein</fullName>
    </submittedName>
</protein>
<accession>A0A919YU35</accession>
<gene>
    <name evidence="1" type="ORF">J40TS1_37960</name>
</gene>
<reference evidence="1" key="1">
    <citation type="submission" date="2021-03" db="EMBL/GenBank/DDBJ databases">
        <title>Antimicrobial resistance genes in bacteria isolated from Japanese honey, and their potential for conferring macrolide and lincosamide resistance in the American foulbrood pathogen Paenibacillus larvae.</title>
        <authorList>
            <person name="Okamoto M."/>
            <person name="Kumagai M."/>
            <person name="Kanamori H."/>
            <person name="Takamatsu D."/>
        </authorList>
    </citation>
    <scope>NUCLEOTIDE SEQUENCE</scope>
    <source>
        <strain evidence="1">J40TS1</strain>
    </source>
</reference>
<dbReference type="Proteomes" id="UP000683139">
    <property type="component" value="Unassembled WGS sequence"/>
</dbReference>
<proteinExistence type="predicted"/>
<dbReference type="EMBL" id="BOSE01000007">
    <property type="protein sequence ID" value="GIP18154.1"/>
    <property type="molecule type" value="Genomic_DNA"/>
</dbReference>
<sequence length="64" mass="7776">MISLFPYFFGEYEEWEQRGKKMIEEAMTLKPNDPIIEMLYLSSIPLSKYKDSCRCWKDLIEKVY</sequence>
<evidence type="ECO:0000313" key="2">
    <source>
        <dbReference type="Proteomes" id="UP000683139"/>
    </source>
</evidence>
<keyword evidence="2" id="KW-1185">Reference proteome</keyword>
<name>A0A919YU35_9BACL</name>
<organism evidence="1 2">
    <name type="scientific">Paenibacillus montaniterrae</name>
    <dbReference type="NCBI Taxonomy" id="429341"/>
    <lineage>
        <taxon>Bacteria</taxon>
        <taxon>Bacillati</taxon>
        <taxon>Bacillota</taxon>
        <taxon>Bacilli</taxon>
        <taxon>Bacillales</taxon>
        <taxon>Paenibacillaceae</taxon>
        <taxon>Paenibacillus</taxon>
    </lineage>
</organism>